<dbReference type="RefSeq" id="WP_347436628.1">
    <property type="nucleotide sequence ID" value="NZ_CP089291.1"/>
</dbReference>
<evidence type="ECO:0000313" key="4">
    <source>
        <dbReference type="Proteomes" id="UP000830167"/>
    </source>
</evidence>
<proteinExistence type="predicted"/>
<feature type="transmembrane region" description="Helical" evidence="2">
    <location>
        <begin position="12"/>
        <end position="36"/>
    </location>
</feature>
<feature type="transmembrane region" description="Helical" evidence="2">
    <location>
        <begin position="98"/>
        <end position="120"/>
    </location>
</feature>
<protein>
    <submittedName>
        <fullName evidence="3">MFS transporter</fullName>
    </submittedName>
</protein>
<dbReference type="EMBL" id="CP089291">
    <property type="protein sequence ID" value="UOF89933.1"/>
    <property type="molecule type" value="Genomic_DNA"/>
</dbReference>
<evidence type="ECO:0000256" key="1">
    <source>
        <dbReference type="ARBA" id="ARBA00004651"/>
    </source>
</evidence>
<feature type="transmembrane region" description="Helical" evidence="2">
    <location>
        <begin position="208"/>
        <end position="234"/>
    </location>
</feature>
<keyword evidence="2" id="KW-1133">Transmembrane helix</keyword>
<dbReference type="InterPro" id="IPR052528">
    <property type="entry name" value="Sugar_transport-like"/>
</dbReference>
<dbReference type="PANTHER" id="PTHR23526:SF2">
    <property type="entry name" value="MAJOR FACILITATOR SUPERFAMILY (MFS) PROFILE DOMAIN-CONTAINING PROTEIN"/>
    <property type="match status" value="1"/>
</dbReference>
<name>A0ABY4CHP1_9BACL</name>
<keyword evidence="4" id="KW-1185">Reference proteome</keyword>
<reference evidence="3" key="1">
    <citation type="submission" date="2021-12" db="EMBL/GenBank/DDBJ databases">
        <title>Alicyclobacillaceae gen. nov., sp. nov., isolated from chalcocite enrichment system.</title>
        <authorList>
            <person name="Jiang Z."/>
        </authorList>
    </citation>
    <scope>NUCLEOTIDE SEQUENCE</scope>
    <source>
        <strain evidence="3">MYW30-H2</strain>
    </source>
</reference>
<organism evidence="3 4">
    <name type="scientific">Fodinisporobacter ferrooxydans</name>
    <dbReference type="NCBI Taxonomy" id="2901836"/>
    <lineage>
        <taxon>Bacteria</taxon>
        <taxon>Bacillati</taxon>
        <taxon>Bacillota</taxon>
        <taxon>Bacilli</taxon>
        <taxon>Bacillales</taxon>
        <taxon>Alicyclobacillaceae</taxon>
        <taxon>Fodinisporobacter</taxon>
    </lineage>
</organism>
<dbReference type="Pfam" id="PF07690">
    <property type="entry name" value="MFS_1"/>
    <property type="match status" value="1"/>
</dbReference>
<feature type="transmembrane region" description="Helical" evidence="2">
    <location>
        <begin position="42"/>
        <end position="61"/>
    </location>
</feature>
<evidence type="ECO:0000313" key="3">
    <source>
        <dbReference type="EMBL" id="UOF89933.1"/>
    </source>
</evidence>
<sequence length="416" mass="47434">MTNEHWAPAAKYMFAIGTLFTLATALSTAFLNVFFWKEHKSLSAIALYNGMQFVMIPILFSICRKLPWKHSELYIRAGIFFYGISYGLLLFLKSYANPYVLGITFGIGAGFYWFAYNLLSFRVLQEHQRASFNGYIGVFNSLSNVAAPLVSGIIITNTAGNLGYFLIFGLSVSLFLIAFLLSFRLHAKPYDIPTAPLFRRQHPNWNKILVGNVLQGMKEGVFSYLPAILVYITTQSEMSLGKYSAITAFISSISFFIMGKYLSKRWFNECMIVGSMLSTAAIAVFMIRLNFTMVMLYGLITAISVPVFSVPFLTRVLHVIDEAHEIHQQEYLVEREICLNTGRVLSVGSFLLGYDVFPKEWIPIYLLTLGVMQVIAVFIFRSVKINTTFFAHETIEKNDRHTHFIRQKRKRLLKNK</sequence>
<feature type="transmembrane region" description="Helical" evidence="2">
    <location>
        <begin position="132"/>
        <end position="156"/>
    </location>
</feature>
<feature type="transmembrane region" description="Helical" evidence="2">
    <location>
        <begin position="73"/>
        <end position="92"/>
    </location>
</feature>
<keyword evidence="2" id="KW-0472">Membrane</keyword>
<dbReference type="InterPro" id="IPR036259">
    <property type="entry name" value="MFS_trans_sf"/>
</dbReference>
<dbReference type="PANTHER" id="PTHR23526">
    <property type="entry name" value="INTEGRAL MEMBRANE TRANSPORT PROTEIN-RELATED"/>
    <property type="match status" value="1"/>
</dbReference>
<comment type="subcellular location">
    <subcellularLocation>
        <location evidence="1">Cell membrane</location>
        <topology evidence="1">Multi-pass membrane protein</topology>
    </subcellularLocation>
</comment>
<dbReference type="InterPro" id="IPR011701">
    <property type="entry name" value="MFS"/>
</dbReference>
<dbReference type="Proteomes" id="UP000830167">
    <property type="component" value="Chromosome"/>
</dbReference>
<feature type="transmembrane region" description="Helical" evidence="2">
    <location>
        <begin position="295"/>
        <end position="317"/>
    </location>
</feature>
<feature type="transmembrane region" description="Helical" evidence="2">
    <location>
        <begin position="362"/>
        <end position="380"/>
    </location>
</feature>
<dbReference type="Gene3D" id="1.20.1250.20">
    <property type="entry name" value="MFS general substrate transporter like domains"/>
    <property type="match status" value="1"/>
</dbReference>
<accession>A0ABY4CHP1</accession>
<feature type="transmembrane region" description="Helical" evidence="2">
    <location>
        <begin position="240"/>
        <end position="258"/>
    </location>
</feature>
<gene>
    <name evidence="3" type="ORF">LSG31_19005</name>
</gene>
<evidence type="ECO:0000256" key="2">
    <source>
        <dbReference type="SAM" id="Phobius"/>
    </source>
</evidence>
<dbReference type="SUPFAM" id="SSF103473">
    <property type="entry name" value="MFS general substrate transporter"/>
    <property type="match status" value="1"/>
</dbReference>
<keyword evidence="2" id="KW-0812">Transmembrane</keyword>
<feature type="transmembrane region" description="Helical" evidence="2">
    <location>
        <begin position="162"/>
        <end position="187"/>
    </location>
</feature>